<feature type="compositionally biased region" description="Basic and acidic residues" evidence="1">
    <location>
        <begin position="29"/>
        <end position="39"/>
    </location>
</feature>
<protein>
    <submittedName>
        <fullName evidence="2">Uncharacterized protein</fullName>
    </submittedName>
</protein>
<feature type="region of interest" description="Disordered" evidence="1">
    <location>
        <begin position="1"/>
        <end position="39"/>
    </location>
</feature>
<sequence length="39" mass="4098">MHSPAVASTWCTKGMARGLKMGEGGGSEGLRRSEMNGMQ</sequence>
<proteinExistence type="predicted"/>
<evidence type="ECO:0000313" key="3">
    <source>
        <dbReference type="Proteomes" id="UP000005237"/>
    </source>
</evidence>
<evidence type="ECO:0000313" key="2">
    <source>
        <dbReference type="EnsemblMetazoa" id="CJA41270.1"/>
    </source>
</evidence>
<evidence type="ECO:0000256" key="1">
    <source>
        <dbReference type="SAM" id="MobiDB-lite"/>
    </source>
</evidence>
<reference evidence="2" key="2">
    <citation type="submission" date="2022-06" db="UniProtKB">
        <authorList>
            <consortium name="EnsemblMetazoa"/>
        </authorList>
    </citation>
    <scope>IDENTIFICATION</scope>
    <source>
        <strain evidence="2">DF5081</strain>
    </source>
</reference>
<reference evidence="3" key="1">
    <citation type="submission" date="2010-08" db="EMBL/GenBank/DDBJ databases">
        <authorList>
            <consortium name="Caenorhabditis japonica Sequencing Consortium"/>
            <person name="Wilson R.K."/>
        </authorList>
    </citation>
    <scope>NUCLEOTIDE SEQUENCE [LARGE SCALE GENOMIC DNA]</scope>
    <source>
        <strain evidence="3">DF5081</strain>
    </source>
</reference>
<dbReference type="EnsemblMetazoa" id="CJA41270.1">
    <property type="protein sequence ID" value="CJA41270.1"/>
    <property type="gene ID" value="WBGene00217118"/>
</dbReference>
<dbReference type="Proteomes" id="UP000005237">
    <property type="component" value="Unassembled WGS sequence"/>
</dbReference>
<accession>A0A8R1ESY9</accession>
<organism evidence="2 3">
    <name type="scientific">Caenorhabditis japonica</name>
    <dbReference type="NCBI Taxonomy" id="281687"/>
    <lineage>
        <taxon>Eukaryota</taxon>
        <taxon>Metazoa</taxon>
        <taxon>Ecdysozoa</taxon>
        <taxon>Nematoda</taxon>
        <taxon>Chromadorea</taxon>
        <taxon>Rhabditida</taxon>
        <taxon>Rhabditina</taxon>
        <taxon>Rhabditomorpha</taxon>
        <taxon>Rhabditoidea</taxon>
        <taxon>Rhabditidae</taxon>
        <taxon>Peloderinae</taxon>
        <taxon>Caenorhabditis</taxon>
    </lineage>
</organism>
<dbReference type="AlphaFoldDB" id="A0A8R1ESY9"/>
<name>A0A8R1ESY9_CAEJA</name>
<keyword evidence="3" id="KW-1185">Reference proteome</keyword>